<sequence length="286" mass="32368">MELITDLGMAGSKLVITPMECNQRFITAEYDQHLELKDDEKLPDAGPYQRLVGKLLYLTMIRPDICYVVHVLSQFMHCPKKSYMEVTIRVVRYIKGVPGLGLLMSSKPCSKLTAFCDADRASRPVSRKSVTRYVMKLGDSLVSWKSKKQCTISRSSAEAEYRSMATAVSEILWLTGLCKELSAEVELPVELFCDSKAAIQIVANPIFHERTKHIEIYLHFIREKIQQGIVKTRYVMSRDQEADMFTKALGRSQHDYLIGKLGVLNLFAPSSLRGSVEDRSSHVPIT</sequence>
<dbReference type="PANTHER" id="PTHR11439">
    <property type="entry name" value="GAG-POL-RELATED RETROTRANSPOSON"/>
    <property type="match status" value="1"/>
</dbReference>
<dbReference type="PaxDb" id="4097-A0A1S4DGL7"/>
<dbReference type="OrthoDB" id="1303089at2759"/>
<dbReference type="RefSeq" id="XP_016512632.1">
    <property type="nucleotide sequence ID" value="XM_016657146.1"/>
</dbReference>
<protein>
    <submittedName>
        <fullName evidence="1">Uncharacterized mitochondrial protein AtMg00810-like</fullName>
    </submittedName>
</protein>
<dbReference type="CDD" id="cd09272">
    <property type="entry name" value="RNase_HI_RT_Ty1"/>
    <property type="match status" value="1"/>
</dbReference>
<dbReference type="AlphaFoldDB" id="A0A1S4DGL7"/>
<dbReference type="KEGG" id="nta:107829682"/>
<proteinExistence type="predicted"/>
<dbReference type="PANTHER" id="PTHR11439:SF519">
    <property type="entry name" value="REVERSE TRANSCRIPTASE TY1_COPIA-TYPE DOMAIN-CONTAINING PROTEIN"/>
    <property type="match status" value="1"/>
</dbReference>
<dbReference type="STRING" id="4097.A0A1S4DGL7"/>
<reference evidence="1" key="1">
    <citation type="submission" date="2025-08" db="UniProtKB">
        <authorList>
            <consortium name="RefSeq"/>
        </authorList>
    </citation>
    <scope>IDENTIFICATION</scope>
</reference>
<organism evidence="1">
    <name type="scientific">Nicotiana tabacum</name>
    <name type="common">Common tobacco</name>
    <dbReference type="NCBI Taxonomy" id="4097"/>
    <lineage>
        <taxon>Eukaryota</taxon>
        <taxon>Viridiplantae</taxon>
        <taxon>Streptophyta</taxon>
        <taxon>Embryophyta</taxon>
        <taxon>Tracheophyta</taxon>
        <taxon>Spermatophyta</taxon>
        <taxon>Magnoliopsida</taxon>
        <taxon>eudicotyledons</taxon>
        <taxon>Gunneridae</taxon>
        <taxon>Pentapetalae</taxon>
        <taxon>asterids</taxon>
        <taxon>lamiids</taxon>
        <taxon>Solanales</taxon>
        <taxon>Solanaceae</taxon>
        <taxon>Nicotianoideae</taxon>
        <taxon>Nicotianeae</taxon>
        <taxon>Nicotiana</taxon>
    </lineage>
</organism>
<accession>A0A1S4DGL7</accession>
<evidence type="ECO:0000313" key="1">
    <source>
        <dbReference type="RefSeq" id="XP_016512632.1"/>
    </source>
</evidence>
<dbReference type="SUPFAM" id="SSF56672">
    <property type="entry name" value="DNA/RNA polymerases"/>
    <property type="match status" value="1"/>
</dbReference>
<name>A0A1S4DGL7_TOBAC</name>
<gene>
    <name evidence="1" type="primary">LOC107829682</name>
</gene>
<dbReference type="InterPro" id="IPR043502">
    <property type="entry name" value="DNA/RNA_pol_sf"/>
</dbReference>